<dbReference type="EMBL" id="KI659683">
    <property type="protein sequence ID" value="ETN79018.1"/>
    <property type="molecule type" value="Genomic_DNA"/>
</dbReference>
<dbReference type="OrthoDB" id="5863614at2759"/>
<reference evidence="2" key="1">
    <citation type="journal article" date="2014" name="Nat. Genet.">
        <title>Genome of the human hookworm Necator americanus.</title>
        <authorList>
            <person name="Tang Y.T."/>
            <person name="Gao X."/>
            <person name="Rosa B.A."/>
            <person name="Abubucker S."/>
            <person name="Hallsworth-Pepin K."/>
            <person name="Martin J."/>
            <person name="Tyagi R."/>
            <person name="Heizer E."/>
            <person name="Zhang X."/>
            <person name="Bhonagiri-Palsikar V."/>
            <person name="Minx P."/>
            <person name="Warren W.C."/>
            <person name="Wang Q."/>
            <person name="Zhan B."/>
            <person name="Hotez P.J."/>
            <person name="Sternberg P.W."/>
            <person name="Dougall A."/>
            <person name="Gaze S.T."/>
            <person name="Mulvenna J."/>
            <person name="Sotillo J."/>
            <person name="Ranganathan S."/>
            <person name="Rabelo E.M."/>
            <person name="Wilson R.K."/>
            <person name="Felgner P.L."/>
            <person name="Bethony J."/>
            <person name="Hawdon J.M."/>
            <person name="Gasser R.B."/>
            <person name="Loukas A."/>
            <person name="Mitreva M."/>
        </authorList>
    </citation>
    <scope>NUCLEOTIDE SEQUENCE [LARGE SCALE GENOMIC DNA]</scope>
</reference>
<proteinExistence type="predicted"/>
<dbReference type="SUPFAM" id="SSF53335">
    <property type="entry name" value="S-adenosyl-L-methionine-dependent methyltransferases"/>
    <property type="match status" value="1"/>
</dbReference>
<dbReference type="AlphaFoldDB" id="W2TAY3"/>
<dbReference type="KEGG" id="nai:NECAME_00392"/>
<protein>
    <recommendedName>
        <fullName evidence="3">PABS domain-containing protein</fullName>
    </recommendedName>
</protein>
<accession>W2TAY3</accession>
<sequence>MLIIHLNKGFQLNITVVDIDPVMKRVAEKWYGFQESNLHRIVIDDGIEYSRKASEKGEKFDAILLDLCTNERRPLLCPIEEFLTETALESLASILSDTDAHANLSLINSATISHIFDVHCHEKDCSV</sequence>
<dbReference type="OMA" id="CTNERRP"/>
<evidence type="ECO:0000313" key="2">
    <source>
        <dbReference type="Proteomes" id="UP000053676"/>
    </source>
</evidence>
<keyword evidence="2" id="KW-1185">Reference proteome</keyword>
<name>W2TAY3_NECAM</name>
<dbReference type="InterPro" id="IPR029063">
    <property type="entry name" value="SAM-dependent_MTases_sf"/>
</dbReference>
<evidence type="ECO:0000313" key="1">
    <source>
        <dbReference type="EMBL" id="ETN79018.1"/>
    </source>
</evidence>
<evidence type="ECO:0008006" key="3">
    <source>
        <dbReference type="Google" id="ProtNLM"/>
    </source>
</evidence>
<dbReference type="Proteomes" id="UP000053676">
    <property type="component" value="Unassembled WGS sequence"/>
</dbReference>
<dbReference type="Gene3D" id="3.40.50.150">
    <property type="entry name" value="Vaccinia Virus protein VP39"/>
    <property type="match status" value="1"/>
</dbReference>
<organism evidence="1 2">
    <name type="scientific">Necator americanus</name>
    <name type="common">Human hookworm</name>
    <dbReference type="NCBI Taxonomy" id="51031"/>
    <lineage>
        <taxon>Eukaryota</taxon>
        <taxon>Metazoa</taxon>
        <taxon>Ecdysozoa</taxon>
        <taxon>Nematoda</taxon>
        <taxon>Chromadorea</taxon>
        <taxon>Rhabditida</taxon>
        <taxon>Rhabditina</taxon>
        <taxon>Rhabditomorpha</taxon>
        <taxon>Strongyloidea</taxon>
        <taxon>Ancylostomatidae</taxon>
        <taxon>Bunostominae</taxon>
        <taxon>Necator</taxon>
    </lineage>
</organism>
<gene>
    <name evidence="1" type="ORF">NECAME_00392</name>
</gene>